<organism evidence="5 6">
    <name type="scientific">Fonsecaea erecta</name>
    <dbReference type="NCBI Taxonomy" id="1367422"/>
    <lineage>
        <taxon>Eukaryota</taxon>
        <taxon>Fungi</taxon>
        <taxon>Dikarya</taxon>
        <taxon>Ascomycota</taxon>
        <taxon>Pezizomycotina</taxon>
        <taxon>Eurotiomycetes</taxon>
        <taxon>Chaetothyriomycetidae</taxon>
        <taxon>Chaetothyriales</taxon>
        <taxon>Herpotrichiellaceae</taxon>
        <taxon>Fonsecaea</taxon>
    </lineage>
</organism>
<comment type="similarity">
    <text evidence="1">Belongs to the prefoldin subunit beta family.</text>
</comment>
<protein>
    <recommendedName>
        <fullName evidence="7">Prefoldin subunit 4</fullName>
    </recommendedName>
</protein>
<gene>
    <name evidence="5" type="ORF">AYL99_00398</name>
</gene>
<dbReference type="PANTHER" id="PTHR21100:SF9">
    <property type="entry name" value="PREFOLDIN SUBUNIT 4"/>
    <property type="match status" value="1"/>
</dbReference>
<dbReference type="GeneID" id="30004568"/>
<name>A0A178ZYA7_9EURO</name>
<comment type="caution">
    <text evidence="5">The sequence shown here is derived from an EMBL/GenBank/DDBJ whole genome shotgun (WGS) entry which is preliminary data.</text>
</comment>
<evidence type="ECO:0000256" key="2">
    <source>
        <dbReference type="ARBA" id="ARBA00023186"/>
    </source>
</evidence>
<evidence type="ECO:0000256" key="4">
    <source>
        <dbReference type="SAM" id="MobiDB-lite"/>
    </source>
</evidence>
<dbReference type="SUPFAM" id="SSF46579">
    <property type="entry name" value="Prefoldin"/>
    <property type="match status" value="1"/>
</dbReference>
<dbReference type="PANTHER" id="PTHR21100">
    <property type="entry name" value="PREFOLDIN SUBUNIT 4"/>
    <property type="match status" value="1"/>
</dbReference>
<feature type="coiled-coil region" evidence="3">
    <location>
        <begin position="104"/>
        <end position="131"/>
    </location>
</feature>
<keyword evidence="2" id="KW-0143">Chaperone</keyword>
<dbReference type="GO" id="GO:0051082">
    <property type="term" value="F:unfolded protein binding"/>
    <property type="evidence" value="ECO:0007669"/>
    <property type="project" value="InterPro"/>
</dbReference>
<dbReference type="EMBL" id="LVYI01000001">
    <property type="protein sequence ID" value="OAP64426.1"/>
    <property type="molecule type" value="Genomic_DNA"/>
</dbReference>
<dbReference type="InterPro" id="IPR016661">
    <property type="entry name" value="PFDN4"/>
</dbReference>
<dbReference type="GO" id="GO:0016272">
    <property type="term" value="C:prefoldin complex"/>
    <property type="evidence" value="ECO:0007669"/>
    <property type="project" value="InterPro"/>
</dbReference>
<dbReference type="Pfam" id="PF01920">
    <property type="entry name" value="Prefoldin_2"/>
    <property type="match status" value="1"/>
</dbReference>
<dbReference type="GO" id="GO:0005737">
    <property type="term" value="C:cytoplasm"/>
    <property type="evidence" value="ECO:0007669"/>
    <property type="project" value="TreeGrafter"/>
</dbReference>
<evidence type="ECO:0000256" key="1">
    <source>
        <dbReference type="ARBA" id="ARBA00008045"/>
    </source>
</evidence>
<dbReference type="RefSeq" id="XP_018697793.1">
    <property type="nucleotide sequence ID" value="XM_018831914.1"/>
</dbReference>
<evidence type="ECO:0000313" key="5">
    <source>
        <dbReference type="EMBL" id="OAP64426.1"/>
    </source>
</evidence>
<evidence type="ECO:0008006" key="7">
    <source>
        <dbReference type="Google" id="ProtNLM"/>
    </source>
</evidence>
<proteinExistence type="inferred from homology"/>
<sequence>MSLDGIRRLLFKAGQEPASREIPRSSSHHCLPQLFYSRSLSLDRKTSNLLNSPTSSSQKDKEDLEELSTELELADEDSLIPYKIGDSFMHVPLAEAQELLATQTAEIDGEVATLEEELETIREQIRGLKAHLYARFGKGINLEA</sequence>
<evidence type="ECO:0000256" key="3">
    <source>
        <dbReference type="SAM" id="Coils"/>
    </source>
</evidence>
<reference evidence="5 6" key="1">
    <citation type="submission" date="2016-04" db="EMBL/GenBank/DDBJ databases">
        <title>Draft genome of Fonsecaea erecta CBS 125763.</title>
        <authorList>
            <person name="Weiss V.A."/>
            <person name="Vicente V.A."/>
            <person name="Raittz R.T."/>
            <person name="Moreno L.F."/>
            <person name="De Souza E.M."/>
            <person name="Pedrosa F.O."/>
            <person name="Steffens M.B."/>
            <person name="Faoro H."/>
            <person name="Tadra-Sfeir M.Z."/>
            <person name="Najafzadeh M.J."/>
            <person name="Felipe M.S."/>
            <person name="Teixeira M."/>
            <person name="Sun J."/>
            <person name="Xi L."/>
            <person name="Gomes R."/>
            <person name="De Azevedo C.M."/>
            <person name="Salgado C.G."/>
            <person name="Da Silva M.B."/>
            <person name="Nascimento M.F."/>
            <person name="Queiroz-Telles F."/>
            <person name="Attili D.S."/>
            <person name="Gorbushina A."/>
        </authorList>
    </citation>
    <scope>NUCLEOTIDE SEQUENCE [LARGE SCALE GENOMIC DNA]</scope>
    <source>
        <strain evidence="5 6">CBS 125763</strain>
    </source>
</reference>
<dbReference type="InterPro" id="IPR002777">
    <property type="entry name" value="PFD_beta-like"/>
</dbReference>
<feature type="region of interest" description="Disordered" evidence="4">
    <location>
        <begin position="47"/>
        <end position="68"/>
    </location>
</feature>
<dbReference type="OrthoDB" id="10250441at2759"/>
<dbReference type="AlphaFoldDB" id="A0A178ZYA7"/>
<dbReference type="GO" id="GO:0006457">
    <property type="term" value="P:protein folding"/>
    <property type="evidence" value="ECO:0007669"/>
    <property type="project" value="InterPro"/>
</dbReference>
<keyword evidence="3" id="KW-0175">Coiled coil</keyword>
<dbReference type="InterPro" id="IPR009053">
    <property type="entry name" value="Prefoldin"/>
</dbReference>
<feature type="compositionally biased region" description="Low complexity" evidence="4">
    <location>
        <begin position="47"/>
        <end position="57"/>
    </location>
</feature>
<dbReference type="Gene3D" id="1.10.287.370">
    <property type="match status" value="1"/>
</dbReference>
<keyword evidence="6" id="KW-1185">Reference proteome</keyword>
<dbReference type="STRING" id="1367422.A0A178ZYA7"/>
<dbReference type="Proteomes" id="UP000078343">
    <property type="component" value="Unassembled WGS sequence"/>
</dbReference>
<accession>A0A178ZYA7</accession>
<evidence type="ECO:0000313" key="6">
    <source>
        <dbReference type="Proteomes" id="UP000078343"/>
    </source>
</evidence>